<evidence type="ECO:0000259" key="5">
    <source>
        <dbReference type="PROSITE" id="PS50977"/>
    </source>
</evidence>
<dbReference type="PRINTS" id="PR00455">
    <property type="entry name" value="HTHTETR"/>
</dbReference>
<organism evidence="6 7">
    <name type="scientific">Sinobacterium caligoides</name>
    <dbReference type="NCBI Taxonomy" id="933926"/>
    <lineage>
        <taxon>Bacteria</taxon>
        <taxon>Pseudomonadati</taxon>
        <taxon>Pseudomonadota</taxon>
        <taxon>Gammaproteobacteria</taxon>
        <taxon>Cellvibrionales</taxon>
        <taxon>Spongiibacteraceae</taxon>
        <taxon>Sinobacterium</taxon>
    </lineage>
</organism>
<gene>
    <name evidence="6" type="ORF">EDC56_3301</name>
</gene>
<dbReference type="SUPFAM" id="SSF46689">
    <property type="entry name" value="Homeodomain-like"/>
    <property type="match status" value="1"/>
</dbReference>
<comment type="caution">
    <text evidence="6">The sequence shown here is derived from an EMBL/GenBank/DDBJ whole genome shotgun (WGS) entry which is preliminary data.</text>
</comment>
<dbReference type="GO" id="GO:0000976">
    <property type="term" value="F:transcription cis-regulatory region binding"/>
    <property type="evidence" value="ECO:0007669"/>
    <property type="project" value="TreeGrafter"/>
</dbReference>
<feature type="domain" description="HTH tetR-type" evidence="5">
    <location>
        <begin position="20"/>
        <end position="80"/>
    </location>
</feature>
<sequence>MPPEQVTTAPEPSRRERRKLEVQAKITDAAATLFASRGCEEVTVEEICEHADVARKTFYNYFPSKQQLIQHLCLTVLTDRPRDTMLQAIAQYPSTTQRLDYFFTTMRANLTAYRELERTLILHSMFQLAENSSSGGSQIMAQNQVFLDLYRQGRELGDVSDRHSVEFFAEVTVGAINAMMINWIHRDNFPLLQRMQELQQFVCEMIQAE</sequence>
<dbReference type="AlphaFoldDB" id="A0A3N2DH39"/>
<evidence type="ECO:0000313" key="7">
    <source>
        <dbReference type="Proteomes" id="UP000275394"/>
    </source>
</evidence>
<dbReference type="EMBL" id="RKHR01000006">
    <property type="protein sequence ID" value="ROR99061.1"/>
    <property type="molecule type" value="Genomic_DNA"/>
</dbReference>
<dbReference type="Gene3D" id="1.10.357.10">
    <property type="entry name" value="Tetracycline Repressor, domain 2"/>
    <property type="match status" value="1"/>
</dbReference>
<dbReference type="InterPro" id="IPR036271">
    <property type="entry name" value="Tet_transcr_reg_TetR-rel_C_sf"/>
</dbReference>
<feature type="DNA-binding region" description="H-T-H motif" evidence="4">
    <location>
        <begin position="43"/>
        <end position="62"/>
    </location>
</feature>
<evidence type="ECO:0000256" key="1">
    <source>
        <dbReference type="ARBA" id="ARBA00023015"/>
    </source>
</evidence>
<dbReference type="InterPro" id="IPR001647">
    <property type="entry name" value="HTH_TetR"/>
</dbReference>
<dbReference type="InterPro" id="IPR009057">
    <property type="entry name" value="Homeodomain-like_sf"/>
</dbReference>
<dbReference type="PANTHER" id="PTHR30055">
    <property type="entry name" value="HTH-TYPE TRANSCRIPTIONAL REGULATOR RUTR"/>
    <property type="match status" value="1"/>
</dbReference>
<dbReference type="SUPFAM" id="SSF48498">
    <property type="entry name" value="Tetracyclin repressor-like, C-terminal domain"/>
    <property type="match status" value="1"/>
</dbReference>
<evidence type="ECO:0000256" key="3">
    <source>
        <dbReference type="ARBA" id="ARBA00023163"/>
    </source>
</evidence>
<keyword evidence="1" id="KW-0805">Transcription regulation</keyword>
<evidence type="ECO:0000313" key="6">
    <source>
        <dbReference type="EMBL" id="ROR99061.1"/>
    </source>
</evidence>
<evidence type="ECO:0000256" key="2">
    <source>
        <dbReference type="ARBA" id="ARBA00023125"/>
    </source>
</evidence>
<keyword evidence="7" id="KW-1185">Reference proteome</keyword>
<dbReference type="Pfam" id="PF00440">
    <property type="entry name" value="TetR_N"/>
    <property type="match status" value="1"/>
</dbReference>
<dbReference type="Proteomes" id="UP000275394">
    <property type="component" value="Unassembled WGS sequence"/>
</dbReference>
<name>A0A3N2DH39_9GAMM</name>
<evidence type="ECO:0000256" key="4">
    <source>
        <dbReference type="PROSITE-ProRule" id="PRU00335"/>
    </source>
</evidence>
<reference evidence="6 7" key="1">
    <citation type="submission" date="2018-11" db="EMBL/GenBank/DDBJ databases">
        <title>Genomic Encyclopedia of Type Strains, Phase IV (KMG-IV): sequencing the most valuable type-strain genomes for metagenomic binning, comparative biology and taxonomic classification.</title>
        <authorList>
            <person name="Goeker M."/>
        </authorList>
    </citation>
    <scope>NUCLEOTIDE SEQUENCE [LARGE SCALE GENOMIC DNA]</scope>
    <source>
        <strain evidence="6 7">DSM 100316</strain>
    </source>
</reference>
<proteinExistence type="predicted"/>
<dbReference type="PROSITE" id="PS50977">
    <property type="entry name" value="HTH_TETR_2"/>
    <property type="match status" value="1"/>
</dbReference>
<keyword evidence="3" id="KW-0804">Transcription</keyword>
<dbReference type="GO" id="GO:0003700">
    <property type="term" value="F:DNA-binding transcription factor activity"/>
    <property type="evidence" value="ECO:0007669"/>
    <property type="project" value="TreeGrafter"/>
</dbReference>
<accession>A0A3N2DH39</accession>
<keyword evidence="2 4" id="KW-0238">DNA-binding</keyword>
<dbReference type="InterPro" id="IPR050109">
    <property type="entry name" value="HTH-type_TetR-like_transc_reg"/>
</dbReference>
<protein>
    <submittedName>
        <fullName evidence="6">TetR family transcriptional regulator</fullName>
    </submittedName>
</protein>
<dbReference type="PANTHER" id="PTHR30055:SF234">
    <property type="entry name" value="HTH-TYPE TRANSCRIPTIONAL REGULATOR BETI"/>
    <property type="match status" value="1"/>
</dbReference>
<dbReference type="RefSeq" id="WP_162844221.1">
    <property type="nucleotide sequence ID" value="NZ_RKHR01000006.1"/>
</dbReference>